<keyword evidence="2" id="KW-1185">Reference proteome</keyword>
<evidence type="ECO:0000313" key="1">
    <source>
        <dbReference type="EMBL" id="MBA9005997.1"/>
    </source>
</evidence>
<organism evidence="1 2">
    <name type="scientific">Thermomonospora cellulosilytica</name>
    <dbReference type="NCBI Taxonomy" id="1411118"/>
    <lineage>
        <taxon>Bacteria</taxon>
        <taxon>Bacillati</taxon>
        <taxon>Actinomycetota</taxon>
        <taxon>Actinomycetes</taxon>
        <taxon>Streptosporangiales</taxon>
        <taxon>Thermomonosporaceae</taxon>
        <taxon>Thermomonospora</taxon>
    </lineage>
</organism>
<accession>A0A7W3N1X6</accession>
<comment type="caution">
    <text evidence="1">The sequence shown here is derived from an EMBL/GenBank/DDBJ whole genome shotgun (WGS) entry which is preliminary data.</text>
</comment>
<dbReference type="EMBL" id="JACJII010000001">
    <property type="protein sequence ID" value="MBA9005997.1"/>
    <property type="molecule type" value="Genomic_DNA"/>
</dbReference>
<dbReference type="AlphaFoldDB" id="A0A7W3N1X6"/>
<dbReference type="Proteomes" id="UP000539313">
    <property type="component" value="Unassembled WGS sequence"/>
</dbReference>
<protein>
    <submittedName>
        <fullName evidence="1">Uncharacterized protein</fullName>
    </submittedName>
</protein>
<sequence length="155" mass="16108">MNPREAHDWDRAARALLRLGHPAPDASGTALDAALRLTERANTVLGGAALTPQKVRAAWPTGSGGEEEATCRGCGCTENAPCEGGCQWAPDPHLLGDLCSRCADATAVITVTSVATGRRQVLHLDPHDYAALTYVVDLDPHDVAVPAALPAGPDV</sequence>
<evidence type="ECO:0000313" key="2">
    <source>
        <dbReference type="Proteomes" id="UP000539313"/>
    </source>
</evidence>
<dbReference type="RefSeq" id="WP_182707044.1">
    <property type="nucleotide sequence ID" value="NZ_JACJII010000001.1"/>
</dbReference>
<proteinExistence type="predicted"/>
<gene>
    <name evidence="1" type="ORF">HNR21_004879</name>
</gene>
<name>A0A7W3N1X6_9ACTN</name>
<reference evidence="1 2" key="1">
    <citation type="submission" date="2020-08" db="EMBL/GenBank/DDBJ databases">
        <title>Sequencing the genomes of 1000 actinobacteria strains.</title>
        <authorList>
            <person name="Klenk H.-P."/>
        </authorList>
    </citation>
    <scope>NUCLEOTIDE SEQUENCE [LARGE SCALE GENOMIC DNA]</scope>
    <source>
        <strain evidence="1 2">DSM 45823</strain>
    </source>
</reference>